<comment type="cofactor">
    <cofactor evidence="2">
        <name>Mg(2+)</name>
        <dbReference type="ChEBI" id="CHEBI:18420"/>
    </cofactor>
</comment>
<keyword evidence="8" id="KW-0413">Isomerase</keyword>
<keyword evidence="11" id="KW-1185">Reference proteome</keyword>
<evidence type="ECO:0000256" key="1">
    <source>
        <dbReference type="ARBA" id="ARBA00000185"/>
    </source>
</evidence>
<evidence type="ECO:0000256" key="5">
    <source>
        <dbReference type="ARBA" id="ARBA00022840"/>
    </source>
</evidence>
<name>A0A1D5UGT0_WHEAT</name>
<evidence type="ECO:0000256" key="4">
    <source>
        <dbReference type="ARBA" id="ARBA00022741"/>
    </source>
</evidence>
<dbReference type="EnsemblPlants" id="TraesCS2D02G562300.1">
    <property type="protein sequence ID" value="TraesCS2D02G562300.1"/>
    <property type="gene ID" value="TraesCS2D02G562300"/>
</dbReference>
<feature type="compositionally biased region" description="Basic and acidic residues" evidence="9">
    <location>
        <begin position="162"/>
        <end position="178"/>
    </location>
</feature>
<gene>
    <name evidence="10" type="primary">LOC123050648</name>
</gene>
<comment type="catalytic activity">
    <reaction evidence="1">
        <text>ATP-dependent breakage, passage and rejoining of double-stranded DNA.</text>
        <dbReference type="EC" id="5.6.2.2"/>
    </reaction>
</comment>
<dbReference type="STRING" id="4565.A0A1D5UGT0"/>
<dbReference type="Gramene" id="TraesCLE_scaffold_092252_01G000200.1">
    <property type="protein sequence ID" value="TraesCLE_scaffold_092252_01G000200.1"/>
    <property type="gene ID" value="TraesCLE_scaffold_092252_01G000200"/>
</dbReference>
<evidence type="ECO:0000313" key="10">
    <source>
        <dbReference type="EnsemblPlants" id="TraesCS2D02G562300.1"/>
    </source>
</evidence>
<evidence type="ECO:0000256" key="3">
    <source>
        <dbReference type="ARBA" id="ARBA00012895"/>
    </source>
</evidence>
<dbReference type="GO" id="GO:0003918">
    <property type="term" value="F:DNA topoisomerase type II (double strand cut, ATP-hydrolyzing) activity"/>
    <property type="evidence" value="ECO:0007669"/>
    <property type="project" value="UniProtKB-EC"/>
</dbReference>
<dbReference type="GO" id="GO:0003677">
    <property type="term" value="F:DNA binding"/>
    <property type="evidence" value="ECO:0007669"/>
    <property type="project" value="UniProtKB-KW"/>
</dbReference>
<keyword evidence="6" id="KW-0799">Topoisomerase</keyword>
<dbReference type="GeneID" id="123050648"/>
<feature type="compositionally biased region" description="Basic residues" evidence="9">
    <location>
        <begin position="244"/>
        <end position="254"/>
    </location>
</feature>
<dbReference type="InterPro" id="IPR013760">
    <property type="entry name" value="Topo_IIA-like_dom_sf"/>
</dbReference>
<feature type="region of interest" description="Disordered" evidence="9">
    <location>
        <begin position="100"/>
        <end position="126"/>
    </location>
</feature>
<dbReference type="Gramene" id="TraesROB_scaffold_036729_01G000400.1">
    <property type="protein sequence ID" value="TraesROB_scaffold_036729_01G000400.1"/>
    <property type="gene ID" value="TraesROB_scaffold_036729_01G000400"/>
</dbReference>
<keyword evidence="7" id="KW-0238">DNA-binding</keyword>
<evidence type="ECO:0000256" key="9">
    <source>
        <dbReference type="SAM" id="MobiDB-lite"/>
    </source>
</evidence>
<dbReference type="Gramene" id="TraesCAD_scaffold_012442_01G000500.1">
    <property type="protein sequence ID" value="TraesCAD_scaffold_012442_01G000500.1"/>
    <property type="gene ID" value="TraesCAD_scaffold_012442_01G000500"/>
</dbReference>
<evidence type="ECO:0000256" key="8">
    <source>
        <dbReference type="ARBA" id="ARBA00023235"/>
    </source>
</evidence>
<reference evidence="10" key="1">
    <citation type="submission" date="2018-08" db="EMBL/GenBank/DDBJ databases">
        <authorList>
            <person name="Rossello M."/>
        </authorList>
    </citation>
    <scope>NUCLEOTIDE SEQUENCE [LARGE SCALE GENOMIC DNA]</scope>
    <source>
        <strain evidence="10">cv. Chinese Spring</strain>
    </source>
</reference>
<dbReference type="Gramene" id="TraesCS2D02G562300.1">
    <property type="protein sequence ID" value="TraesCS2D02G562300.1"/>
    <property type="gene ID" value="TraesCS2D02G562300"/>
</dbReference>
<dbReference type="SUPFAM" id="SSF56719">
    <property type="entry name" value="Type II DNA topoisomerase"/>
    <property type="match status" value="1"/>
</dbReference>
<dbReference type="PANTHER" id="PTHR10169">
    <property type="entry name" value="DNA TOPOISOMERASE/GYRASE"/>
    <property type="match status" value="1"/>
</dbReference>
<evidence type="ECO:0000256" key="2">
    <source>
        <dbReference type="ARBA" id="ARBA00001946"/>
    </source>
</evidence>
<dbReference type="Proteomes" id="UP000019116">
    <property type="component" value="Chromosome 2D"/>
</dbReference>
<evidence type="ECO:0000256" key="6">
    <source>
        <dbReference type="ARBA" id="ARBA00023029"/>
    </source>
</evidence>
<accession>A0A1D5UGT0</accession>
<dbReference type="InterPro" id="IPR013757">
    <property type="entry name" value="Topo_IIA_A_a_sf"/>
</dbReference>
<dbReference type="Gramene" id="TraesWEE_scaffold_012535_01G000500.1">
    <property type="protein sequence ID" value="TraesWEE_scaffold_012535_01G000500.1"/>
    <property type="gene ID" value="TraesWEE_scaffold_012535_01G000500"/>
</dbReference>
<dbReference type="InterPro" id="IPR050634">
    <property type="entry name" value="DNA_Topoisomerase_II"/>
</dbReference>
<keyword evidence="4" id="KW-0547">Nucleotide-binding</keyword>
<keyword evidence="5" id="KW-0067">ATP-binding</keyword>
<evidence type="ECO:0000256" key="7">
    <source>
        <dbReference type="ARBA" id="ARBA00023125"/>
    </source>
</evidence>
<dbReference type="RefSeq" id="XP_044329343.1">
    <property type="nucleotide sequence ID" value="XM_044473408.1"/>
</dbReference>
<dbReference type="SMR" id="A0A1D5UGT0"/>
<feature type="region of interest" description="Disordered" evidence="9">
    <location>
        <begin position="1"/>
        <end position="52"/>
    </location>
</feature>
<dbReference type="OMA" id="GIHASDY"/>
<sequence length="299" mass="33503">MRRATAARSEHDDTRRTMMSGHRKFPTPRSIGPVDLSEPGRPFTRTNKSTRTQMEKELKLLSNQARFISAIISGEIKYIRRKMKELLQDIIDKGFDPILREGSLPVPDDEGEAAAAGESRDEEDPSSCYYEYLTSMPMRFFNDEYLQQHLLKRISEIKEAMRSSHTKHMDAQSDREATGNDCVPEAAATTPRRRCKRSAAESVPIDDDDNEEEAAAQLYDYLAAIVGLGPQQHAEPVTVSTQRRPTKKQRRKKSSIVGALLPLEDINIAASTSTGTNDAWTSRPAVPYSLSTLGFARSI</sequence>
<organism evidence="10">
    <name type="scientific">Triticum aestivum</name>
    <name type="common">Wheat</name>
    <dbReference type="NCBI Taxonomy" id="4565"/>
    <lineage>
        <taxon>Eukaryota</taxon>
        <taxon>Viridiplantae</taxon>
        <taxon>Streptophyta</taxon>
        <taxon>Embryophyta</taxon>
        <taxon>Tracheophyta</taxon>
        <taxon>Spermatophyta</taxon>
        <taxon>Magnoliopsida</taxon>
        <taxon>Liliopsida</taxon>
        <taxon>Poales</taxon>
        <taxon>Poaceae</taxon>
        <taxon>BOP clade</taxon>
        <taxon>Pooideae</taxon>
        <taxon>Triticodae</taxon>
        <taxon>Triticeae</taxon>
        <taxon>Triticinae</taxon>
        <taxon>Triticum</taxon>
    </lineage>
</organism>
<dbReference type="OrthoDB" id="10382773at2759"/>
<feature type="region of interest" description="Disordered" evidence="9">
    <location>
        <begin position="162"/>
        <end position="182"/>
    </location>
</feature>
<protein>
    <recommendedName>
        <fullName evidence="3">DNA topoisomerase (ATP-hydrolyzing)</fullName>
        <ecNumber evidence="3">5.6.2.2</ecNumber>
    </recommendedName>
</protein>
<proteinExistence type="predicted"/>
<reference evidence="10" key="2">
    <citation type="submission" date="2018-10" db="UniProtKB">
        <authorList>
            <consortium name="EnsemblPlants"/>
        </authorList>
    </citation>
    <scope>IDENTIFICATION</scope>
</reference>
<dbReference type="GO" id="GO:0005524">
    <property type="term" value="F:ATP binding"/>
    <property type="evidence" value="ECO:0007669"/>
    <property type="project" value="UniProtKB-KW"/>
</dbReference>
<dbReference type="PANTHER" id="PTHR10169:SF38">
    <property type="entry name" value="DNA TOPOISOMERASE 2"/>
    <property type="match status" value="1"/>
</dbReference>
<dbReference type="EC" id="5.6.2.2" evidence="3"/>
<dbReference type="Gramene" id="TraesCS2D03G1254900.1">
    <property type="protein sequence ID" value="TraesCS2D03G1254900.1.CDS"/>
    <property type="gene ID" value="TraesCS2D03G1254900"/>
</dbReference>
<dbReference type="Gene3D" id="1.10.268.10">
    <property type="entry name" value="Topoisomerase, domain 3"/>
    <property type="match status" value="1"/>
</dbReference>
<feature type="region of interest" description="Disordered" evidence="9">
    <location>
        <begin position="234"/>
        <end position="254"/>
    </location>
</feature>
<evidence type="ECO:0000313" key="11">
    <source>
        <dbReference type="Proteomes" id="UP000019116"/>
    </source>
</evidence>
<dbReference type="AlphaFoldDB" id="A0A1D5UGT0"/>